<reference evidence="3" key="1">
    <citation type="journal article" date="2012" name="J. Bacteriol.">
        <title>Genome sequences of type strains of seven species of the marine bacterium Pseudoalteromonas.</title>
        <authorList>
            <person name="Xie B.B."/>
            <person name="Shu Y.L."/>
            <person name="Qin Q.L."/>
            <person name="Rong J.C."/>
            <person name="Zhang X.Y."/>
            <person name="Chen X.L."/>
            <person name="Shi M."/>
            <person name="He H.L."/>
            <person name="Zhou B.C."/>
            <person name="Zhang Y.Z."/>
        </authorList>
    </citation>
    <scope>NUCLEOTIDE SEQUENCE [LARGE SCALE GENOMIC DNA]</scope>
    <source>
        <strain evidence="3">NCIMB 1889</strain>
    </source>
</reference>
<evidence type="ECO:0000256" key="1">
    <source>
        <dbReference type="SAM" id="MobiDB-lite"/>
    </source>
</evidence>
<reference evidence="3" key="2">
    <citation type="submission" date="2013-04" db="EMBL/GenBank/DDBJ databases">
        <title>Genome sequence of Pseudoalteromonas citrea.</title>
        <authorList>
            <person name="Xie B.-B."/>
            <person name="Rong J.-C."/>
            <person name="Qin Q.-L."/>
            <person name="Shu Y.-L."/>
            <person name="Zhang Y.-Z."/>
        </authorList>
    </citation>
    <scope>NUCLEOTIDE SEQUENCE</scope>
    <source>
        <strain evidence="3">NCIMB 1889</strain>
    </source>
</reference>
<accession>U1JSA7</accession>
<dbReference type="AlphaFoldDB" id="U1JSA7"/>
<feature type="transmembrane region" description="Helical" evidence="2">
    <location>
        <begin position="52"/>
        <end position="75"/>
    </location>
</feature>
<sequence length="77" mass="8784">MEYLFRDSASLCSPPDEGQDPKHSCLPLLFLHISVLLKGSENYGPEKGPKRWGIYLEIALHFLVFLTQVWVLVVVKN</sequence>
<feature type="region of interest" description="Disordered" evidence="1">
    <location>
        <begin position="1"/>
        <end position="21"/>
    </location>
</feature>
<protein>
    <submittedName>
        <fullName evidence="3">Uncharacterized protein</fullName>
    </submittedName>
</protein>
<name>U1JSA7_9GAMM</name>
<evidence type="ECO:0000313" key="3">
    <source>
        <dbReference type="EMBL" id="ERG19535.1"/>
    </source>
</evidence>
<gene>
    <name evidence="3" type="ORF">PCIT_06265</name>
</gene>
<keyword evidence="2" id="KW-1133">Transmembrane helix</keyword>
<evidence type="ECO:0000256" key="2">
    <source>
        <dbReference type="SAM" id="Phobius"/>
    </source>
</evidence>
<dbReference type="EMBL" id="AHBZ02000066">
    <property type="protein sequence ID" value="ERG19535.1"/>
    <property type="molecule type" value="Genomic_DNA"/>
</dbReference>
<keyword evidence="2" id="KW-0472">Membrane</keyword>
<keyword evidence="2" id="KW-0812">Transmembrane</keyword>
<proteinExistence type="predicted"/>
<organism evidence="3">
    <name type="scientific">Pseudoalteromonas citrea DSM 8771</name>
    <dbReference type="NCBI Taxonomy" id="1117314"/>
    <lineage>
        <taxon>Bacteria</taxon>
        <taxon>Pseudomonadati</taxon>
        <taxon>Pseudomonadota</taxon>
        <taxon>Gammaproteobacteria</taxon>
        <taxon>Alteromonadales</taxon>
        <taxon>Pseudoalteromonadaceae</taxon>
        <taxon>Pseudoalteromonas</taxon>
    </lineage>
</organism>
<comment type="caution">
    <text evidence="3">The sequence shown here is derived from an EMBL/GenBank/DDBJ whole genome shotgun (WGS) entry which is preliminary data.</text>
</comment>